<accession>A0ABX3CYG1</accession>
<gene>
    <name evidence="1" type="ORF">BBV17_08600</name>
</gene>
<reference evidence="1 2" key="1">
    <citation type="submission" date="2016-07" db="EMBL/GenBank/DDBJ databases">
        <title>Bacillus oceanisediminis whole genome.</title>
        <authorList>
            <person name="Pal Y."/>
            <person name="Verma A."/>
            <person name="Mual P."/>
            <person name="Srinivasan K."/>
        </authorList>
    </citation>
    <scope>NUCLEOTIDE SEQUENCE [LARGE SCALE GENOMIC DNA]</scope>
    <source>
        <strain evidence="1 2">Bhandara28</strain>
    </source>
</reference>
<organism evidence="1 2">
    <name type="scientific">Cytobacillus oceanisediminis</name>
    <dbReference type="NCBI Taxonomy" id="665099"/>
    <lineage>
        <taxon>Bacteria</taxon>
        <taxon>Bacillati</taxon>
        <taxon>Bacillota</taxon>
        <taxon>Bacilli</taxon>
        <taxon>Bacillales</taxon>
        <taxon>Bacillaceae</taxon>
        <taxon>Cytobacillus</taxon>
    </lineage>
</organism>
<dbReference type="EMBL" id="MBRJ01000005">
    <property type="protein sequence ID" value="OHX50508.1"/>
    <property type="molecule type" value="Genomic_DNA"/>
</dbReference>
<keyword evidence="2" id="KW-1185">Reference proteome</keyword>
<comment type="caution">
    <text evidence="1">The sequence shown here is derived from an EMBL/GenBank/DDBJ whole genome shotgun (WGS) entry which is preliminary data.</text>
</comment>
<name>A0ABX3CYG1_9BACI</name>
<evidence type="ECO:0000313" key="1">
    <source>
        <dbReference type="EMBL" id="OHX50508.1"/>
    </source>
</evidence>
<evidence type="ECO:0000313" key="2">
    <source>
        <dbReference type="Proteomes" id="UP000180194"/>
    </source>
</evidence>
<protein>
    <submittedName>
        <fullName evidence="1">Uncharacterized protein</fullName>
    </submittedName>
</protein>
<sequence length="74" mass="8533">MMPAPWRGDRHFFLELLPLGFVYKQKGMREVNHIVECPICNGEEFAEGTDFMPVKPLNKKLSAGSLKIYRFCLS</sequence>
<proteinExistence type="predicted"/>
<dbReference type="Proteomes" id="UP000180194">
    <property type="component" value="Unassembled WGS sequence"/>
</dbReference>